<evidence type="ECO:0000259" key="3">
    <source>
        <dbReference type="PROSITE" id="PS50887"/>
    </source>
</evidence>
<dbReference type="InterPro" id="IPR050706">
    <property type="entry name" value="Cyclic-di-GMP_PDE-like"/>
</dbReference>
<keyword evidence="1" id="KW-1133">Transmembrane helix</keyword>
<protein>
    <submittedName>
        <fullName evidence="4">GGDEF-domain containing protein</fullName>
    </submittedName>
</protein>
<keyword evidence="1" id="KW-0812">Transmembrane</keyword>
<evidence type="ECO:0000313" key="4">
    <source>
        <dbReference type="EMBL" id="PSJ44162.1"/>
    </source>
</evidence>
<dbReference type="NCBIfam" id="TIGR00254">
    <property type="entry name" value="GGDEF"/>
    <property type="match status" value="1"/>
</dbReference>
<dbReference type="InterPro" id="IPR035919">
    <property type="entry name" value="EAL_sf"/>
</dbReference>
<dbReference type="InterPro" id="IPR043128">
    <property type="entry name" value="Rev_trsase/Diguanyl_cyclase"/>
</dbReference>
<dbReference type="EMBL" id="PXYG01000007">
    <property type="protein sequence ID" value="PSJ44162.1"/>
    <property type="molecule type" value="Genomic_DNA"/>
</dbReference>
<comment type="caution">
    <text evidence="4">The sequence shown here is derived from an EMBL/GenBank/DDBJ whole genome shotgun (WGS) entry which is preliminary data.</text>
</comment>
<feature type="domain" description="EAL" evidence="2">
    <location>
        <begin position="361"/>
        <end position="615"/>
    </location>
</feature>
<dbReference type="InterPro" id="IPR000160">
    <property type="entry name" value="GGDEF_dom"/>
</dbReference>
<evidence type="ECO:0000256" key="1">
    <source>
        <dbReference type="SAM" id="Phobius"/>
    </source>
</evidence>
<dbReference type="Pfam" id="PF00990">
    <property type="entry name" value="GGDEF"/>
    <property type="match status" value="1"/>
</dbReference>
<dbReference type="AlphaFoldDB" id="A0A2P7R1R8"/>
<dbReference type="GO" id="GO:0071111">
    <property type="term" value="F:cyclic-guanylate-specific phosphodiesterase activity"/>
    <property type="evidence" value="ECO:0007669"/>
    <property type="project" value="InterPro"/>
</dbReference>
<dbReference type="CDD" id="cd01949">
    <property type="entry name" value="GGDEF"/>
    <property type="match status" value="1"/>
</dbReference>
<dbReference type="CDD" id="cd01948">
    <property type="entry name" value="EAL"/>
    <property type="match status" value="1"/>
</dbReference>
<proteinExistence type="predicted"/>
<dbReference type="PANTHER" id="PTHR33121">
    <property type="entry name" value="CYCLIC DI-GMP PHOSPHODIESTERASE PDEF"/>
    <property type="match status" value="1"/>
</dbReference>
<feature type="domain" description="GGDEF" evidence="3">
    <location>
        <begin position="220"/>
        <end position="352"/>
    </location>
</feature>
<organism evidence="4 5">
    <name type="scientific">Zobellella endophytica</name>
    <dbReference type="NCBI Taxonomy" id="2116700"/>
    <lineage>
        <taxon>Bacteria</taxon>
        <taxon>Pseudomonadati</taxon>
        <taxon>Pseudomonadota</taxon>
        <taxon>Gammaproteobacteria</taxon>
        <taxon>Aeromonadales</taxon>
        <taxon>Aeromonadaceae</taxon>
        <taxon>Zobellella</taxon>
    </lineage>
</organism>
<dbReference type="SUPFAM" id="SSF55073">
    <property type="entry name" value="Nucleotide cyclase"/>
    <property type="match status" value="1"/>
</dbReference>
<dbReference type="PANTHER" id="PTHR33121:SF70">
    <property type="entry name" value="SIGNALING PROTEIN YKOW"/>
    <property type="match status" value="1"/>
</dbReference>
<keyword evidence="5" id="KW-1185">Reference proteome</keyword>
<accession>A0A2P7R1R8</accession>
<dbReference type="Gene3D" id="3.20.20.450">
    <property type="entry name" value="EAL domain"/>
    <property type="match status" value="1"/>
</dbReference>
<dbReference type="Gene3D" id="3.30.70.270">
    <property type="match status" value="1"/>
</dbReference>
<gene>
    <name evidence="4" type="ORF">C7H85_14755</name>
</gene>
<sequence length="631" mass="71575">MLLLTMLLFGTGATHTLVKIREHNTLLEQRTYEVPWSLMQLQLEMGRFLDTVRLLHAGGIRHDELLLRYDILWSRTPVLLSSQLKDTLSERPDLWRLIQQIEARVRGLEPLVQRLEPGSPAYQQILAELSPYQEPLSRTVTATMHNNVLFYAEYDQAYRLLGKRLYVQIVGLFITAGILLLLLLRELLRYRIQQFRDPLTGLPNRYALQRRLIPVIERGTPFSLTVLELKEFTRLHHRFGFEIADRLLQAFSQRLQQSLLQHEFIAQFGGEGIVVVAEGVVELEEVRAQLSRFRQVLAPKESIDAHDFYMEPVIGLVLYPVDADNLVDLLARGELALELCKRDRLPYVIFDPSLLKEMSRKQRLASDLPAALESGSLSVRFQPLVSLQSGSCHGLQALLHWRHPGFGVISAAELMRVTEQFQLSERVFRWLLHASCRQLKGWHEYGERQLFVSLNLPASLFRPGLDEEVAGVLREYGLRPDVLVLDIGEPLAAKESYDFFAIMSSLQRNGVRMALSDFGNGGAAWGTLLRLPVNWLKLDATFCNGIEQQGAAREQLATLFALGRILQRPLICCGIDSHGQLAALAGMDKDALVQGDYIGRPLSDLDVPAWLNKNRQLPLSPEGREDVMTSA</sequence>
<keyword evidence="1" id="KW-0472">Membrane</keyword>
<dbReference type="PROSITE" id="PS50883">
    <property type="entry name" value="EAL"/>
    <property type="match status" value="1"/>
</dbReference>
<feature type="transmembrane region" description="Helical" evidence="1">
    <location>
        <begin position="165"/>
        <end position="184"/>
    </location>
</feature>
<dbReference type="SMART" id="SM00052">
    <property type="entry name" value="EAL"/>
    <property type="match status" value="1"/>
</dbReference>
<reference evidence="4 5" key="1">
    <citation type="submission" date="2018-03" db="EMBL/GenBank/DDBJ databases">
        <title>The draft genome of Zobellella sp. 59N8.</title>
        <authorList>
            <person name="Liu L."/>
            <person name="Li L."/>
            <person name="Zhang X."/>
            <person name="Liang L."/>
            <person name="Wang T."/>
        </authorList>
    </citation>
    <scope>NUCLEOTIDE SEQUENCE [LARGE SCALE GENOMIC DNA]</scope>
    <source>
        <strain evidence="4 5">59N8</strain>
    </source>
</reference>
<dbReference type="OrthoDB" id="9816034at2"/>
<evidence type="ECO:0000259" key="2">
    <source>
        <dbReference type="PROSITE" id="PS50883"/>
    </source>
</evidence>
<dbReference type="Pfam" id="PF00563">
    <property type="entry name" value="EAL"/>
    <property type="match status" value="1"/>
</dbReference>
<dbReference type="InterPro" id="IPR001633">
    <property type="entry name" value="EAL_dom"/>
</dbReference>
<dbReference type="PROSITE" id="PS50887">
    <property type="entry name" value="GGDEF"/>
    <property type="match status" value="1"/>
</dbReference>
<dbReference type="SUPFAM" id="SSF141868">
    <property type="entry name" value="EAL domain-like"/>
    <property type="match status" value="1"/>
</dbReference>
<evidence type="ECO:0000313" key="5">
    <source>
        <dbReference type="Proteomes" id="UP000240243"/>
    </source>
</evidence>
<dbReference type="SMART" id="SM00267">
    <property type="entry name" value="GGDEF"/>
    <property type="match status" value="1"/>
</dbReference>
<dbReference type="Proteomes" id="UP000240243">
    <property type="component" value="Unassembled WGS sequence"/>
</dbReference>
<name>A0A2P7R1R8_9GAMM</name>
<dbReference type="InterPro" id="IPR029787">
    <property type="entry name" value="Nucleotide_cyclase"/>
</dbReference>